<evidence type="ECO:0008006" key="5">
    <source>
        <dbReference type="Google" id="ProtNLM"/>
    </source>
</evidence>
<dbReference type="EMBL" id="CP054212">
    <property type="protein sequence ID" value="QKJ86429.1"/>
    <property type="molecule type" value="Genomic_DNA"/>
</dbReference>
<evidence type="ECO:0000313" key="4">
    <source>
        <dbReference type="Proteomes" id="UP000505325"/>
    </source>
</evidence>
<dbReference type="Proteomes" id="UP000505325">
    <property type="component" value="Chromosome"/>
</dbReference>
<dbReference type="Pfam" id="PF13985">
    <property type="entry name" value="YbgS"/>
    <property type="match status" value="1"/>
</dbReference>
<feature type="signal peptide" evidence="2">
    <location>
        <begin position="1"/>
        <end position="22"/>
    </location>
</feature>
<feature type="region of interest" description="Disordered" evidence="1">
    <location>
        <begin position="20"/>
        <end position="112"/>
    </location>
</feature>
<feature type="compositionally biased region" description="Polar residues" evidence="1">
    <location>
        <begin position="54"/>
        <end position="73"/>
    </location>
</feature>
<feature type="compositionally biased region" description="Low complexity" evidence="1">
    <location>
        <begin position="20"/>
        <end position="43"/>
    </location>
</feature>
<feature type="compositionally biased region" description="Basic and acidic residues" evidence="1">
    <location>
        <begin position="75"/>
        <end position="86"/>
    </location>
</feature>
<keyword evidence="4" id="KW-1185">Reference proteome</keyword>
<sequence>MNKFAIVFLATAMTLGSGAAMAANSNGNENSAADAGAKAPGAKENLPPNKVDNNKINTGDTNTANPGNGSMSADQIDKNSDCKDGKCPNVNEKVKTKQGGGSVDRQTDGTSQ</sequence>
<reference evidence="3 4" key="1">
    <citation type="submission" date="2020-06" db="EMBL/GenBank/DDBJ databases">
        <title>Genome sequence of Paramixta manurensis strain PD-1.</title>
        <authorList>
            <person name="Lee C.W."/>
            <person name="Kim J."/>
        </authorList>
    </citation>
    <scope>NUCLEOTIDE SEQUENCE [LARGE SCALE GENOMIC DNA]</scope>
    <source>
        <strain evidence="3 4">PD-1</strain>
    </source>
</reference>
<proteinExistence type="predicted"/>
<feature type="chain" id="PRO_5026765838" description="Homeobox protein YbgS" evidence="2">
    <location>
        <begin position="23"/>
        <end position="112"/>
    </location>
</feature>
<dbReference type="AlphaFoldDB" id="A0A6M8U9S0"/>
<protein>
    <recommendedName>
        <fullName evidence="5">Homeobox protein YbgS</fullName>
    </recommendedName>
</protein>
<evidence type="ECO:0000256" key="2">
    <source>
        <dbReference type="SAM" id="SignalP"/>
    </source>
</evidence>
<organism evidence="3 4">
    <name type="scientific">Paramixta manurensis</name>
    <dbReference type="NCBI Taxonomy" id="2740817"/>
    <lineage>
        <taxon>Bacteria</taxon>
        <taxon>Pseudomonadati</taxon>
        <taxon>Pseudomonadota</taxon>
        <taxon>Gammaproteobacteria</taxon>
        <taxon>Enterobacterales</taxon>
        <taxon>Erwiniaceae</taxon>
        <taxon>Paramixta</taxon>
    </lineage>
</organism>
<accession>A0A6M8U9S0</accession>
<evidence type="ECO:0000256" key="1">
    <source>
        <dbReference type="SAM" id="MobiDB-lite"/>
    </source>
</evidence>
<name>A0A6M8U9S0_9GAMM</name>
<dbReference type="InterPro" id="IPR020363">
    <property type="entry name" value="Uncharacterised_YbgS"/>
</dbReference>
<keyword evidence="2" id="KW-0732">Signal</keyword>
<dbReference type="KEGG" id="pmak:PMPD1_1473"/>
<gene>
    <name evidence="3" type="ORF">PMPD1_1473</name>
</gene>
<evidence type="ECO:0000313" key="3">
    <source>
        <dbReference type="EMBL" id="QKJ86429.1"/>
    </source>
</evidence>